<keyword evidence="3" id="KW-1185">Reference proteome</keyword>
<gene>
    <name evidence="2" type="ORF">TWF696_001837</name>
</gene>
<name>A0AAV9U6I8_9PEZI</name>
<feature type="region of interest" description="Disordered" evidence="1">
    <location>
        <begin position="1310"/>
        <end position="1334"/>
    </location>
</feature>
<proteinExistence type="predicted"/>
<evidence type="ECO:0000313" key="2">
    <source>
        <dbReference type="EMBL" id="KAK6336275.1"/>
    </source>
</evidence>
<comment type="caution">
    <text evidence="2">The sequence shown here is derived from an EMBL/GenBank/DDBJ whole genome shotgun (WGS) entry which is preliminary data.</text>
</comment>
<protein>
    <submittedName>
        <fullName evidence="2">Uncharacterized protein</fullName>
    </submittedName>
</protein>
<accession>A0AAV9U6I8</accession>
<evidence type="ECO:0000256" key="1">
    <source>
        <dbReference type="SAM" id="MobiDB-lite"/>
    </source>
</evidence>
<dbReference type="Proteomes" id="UP001375240">
    <property type="component" value="Unassembled WGS sequence"/>
</dbReference>
<evidence type="ECO:0000313" key="3">
    <source>
        <dbReference type="Proteomes" id="UP001375240"/>
    </source>
</evidence>
<organism evidence="2 3">
    <name type="scientific">Orbilia brochopaga</name>
    <dbReference type="NCBI Taxonomy" id="3140254"/>
    <lineage>
        <taxon>Eukaryota</taxon>
        <taxon>Fungi</taxon>
        <taxon>Dikarya</taxon>
        <taxon>Ascomycota</taxon>
        <taxon>Pezizomycotina</taxon>
        <taxon>Orbiliomycetes</taxon>
        <taxon>Orbiliales</taxon>
        <taxon>Orbiliaceae</taxon>
        <taxon>Orbilia</taxon>
    </lineage>
</organism>
<reference evidence="2 3" key="1">
    <citation type="submission" date="2019-10" db="EMBL/GenBank/DDBJ databases">
        <authorList>
            <person name="Palmer J.M."/>
        </authorList>
    </citation>
    <scope>NUCLEOTIDE SEQUENCE [LARGE SCALE GENOMIC DNA]</scope>
    <source>
        <strain evidence="2 3">TWF696</strain>
    </source>
</reference>
<feature type="region of interest" description="Disordered" evidence="1">
    <location>
        <begin position="276"/>
        <end position="314"/>
    </location>
</feature>
<dbReference type="EMBL" id="JAVHNQ010000011">
    <property type="protein sequence ID" value="KAK6336275.1"/>
    <property type="molecule type" value="Genomic_DNA"/>
</dbReference>
<sequence length="1334" mass="146343">MSAASLAAVRKTVFNPLLQTRAEIAAFLASQPSPAGTAHPFNRTLLLHADDDTSSALTEIDLTDKDESFFFSATDLNSLSETITARIERFSTDLAPFKSYTIISLTTPYLEVPFVPGEKTIVVLSERKPTYYDFCIGNAAGEMVLYCNTTHAGLPGVKHSGDMNQADSLLHHIVFSEPLTEEPFGLFVSGYSYNSLHKYKPQNPAVTIADHHAKILYVVPVPLDEATIGDATLCIPVVGRRRGDKLCFSVLPSAVTSDQVAAGPKLPGDTLARAIAREPAAPPPPTPTTVTPGTTAKPDKKKARLEESDEAGSTAETVTLVDVDVAKPLFVTEEGCTLPSFVAGHDGNHITFFQGITVHPSRPPHPTNDDKKTVVLPCALGNPLEGSMILALGTPFVGAKVSYEQYTRLFDKASIVVFTVSDRMTDQARVLNPDIRCNALYILQTRVPVPDQSTASVEDILNDTKINAITALAGPQSVVVVQLGDRYYFYRGIRWAGLLDEIPKFGEDITEMVEAVLGQPPAKHPWNNIVSIGGDEPKVYFRGTLCSPDELYTNFTSLQPDELESFKLEILDTLAQLQVALSPKALPEFTSKLQNKLKEMMDATIAPHKKAYVDSVLASKGQTRDPRLMEKYRKAEKAAKVSAQWLIDALAALVSSRISSTRKYDLKQMIRKQKIMDNVAASKDMTYADLATILEEHCTEIGMVIANIDSEQFRTLLQKAKENAILPHLQQLTLTPDPSQALSVCKLDDRVQYLSGLDCGIILPLAQDGHHGPLATTTGKLALGFPYGVSDDKSGSAFAFACFDQFINIKHPYSQFWVELCNVHHVSMLRILQRNTISAAVQSREFNIPPASKDLGFLLAYALTDAMRSLATTRAAVPPEARGGEDVDTTTKMMRGLFGYLMTLLAAGVQPMSMAWQLLSRTSAIEVPPPNEFWLYSRIVDLFPYTAWPRAQFAKNVRLLVARLVRKQMTDPVTKVLRDGVSQIKQDAIREQVRTRNVTLKWGEVGVEVLSRLILGGYEPQSVKEAAGRIVELVPETEIDGRKGSRGTTRVFRALHKLAESGDVAKVDEDTRVSAANTYAKRSAALKDLKTRFVDAAVAGDVAAAKSIYEEMQQKRRDVAALFGLKSVKLQNEKNIDSVLGQLQKGEEMVKKEVLRRLKADAEIYRAPWQVGKPTDDNPPPPSKMHLVGYVLTGNMVDTAVSSTEVAAVAEKPQTLEQRLTALPGGEKAAKLAVVIDKVVDVAEFVKLSGLPKDDFLRMWRYSNGRSGEEEVDVLKRVVVMFLEGWQDVVAAEGRVVAYLRGQRGAKEEKEIQEAEEKAGVPKVEEKKDEGASA</sequence>